<evidence type="ECO:0000256" key="21">
    <source>
        <dbReference type="ARBA" id="ARBA00032396"/>
    </source>
</evidence>
<evidence type="ECO:0000256" key="19">
    <source>
        <dbReference type="ARBA" id="ARBA00031825"/>
    </source>
</evidence>
<comment type="caution">
    <text evidence="25">The sequence shown here is derived from an EMBL/GenBank/DDBJ whole genome shotgun (WGS) entry which is preliminary data.</text>
</comment>
<evidence type="ECO:0000256" key="12">
    <source>
        <dbReference type="ARBA" id="ARBA00022695"/>
    </source>
</evidence>
<dbReference type="OrthoDB" id="9799199at2"/>
<comment type="pathway">
    <text evidence="4">Lipid metabolism.</text>
</comment>
<keyword evidence="8" id="KW-1003">Cell membrane</keyword>
<evidence type="ECO:0000256" key="24">
    <source>
        <dbReference type="SAM" id="Phobius"/>
    </source>
</evidence>
<evidence type="ECO:0000256" key="2">
    <source>
        <dbReference type="ARBA" id="ARBA00004651"/>
    </source>
</evidence>
<evidence type="ECO:0000256" key="5">
    <source>
        <dbReference type="ARBA" id="ARBA00010185"/>
    </source>
</evidence>
<dbReference type="Pfam" id="PF01148">
    <property type="entry name" value="CTP_transf_1"/>
    <property type="match status" value="1"/>
</dbReference>
<keyword evidence="16" id="KW-0594">Phospholipid biosynthesis</keyword>
<protein>
    <recommendedName>
        <fullName evidence="7">Phosphatidate cytidylyltransferase</fullName>
        <ecNumber evidence="6">2.7.7.41</ecNumber>
    </recommendedName>
    <alternativeName>
        <fullName evidence="20">CDP-DAG synthase</fullName>
    </alternativeName>
    <alternativeName>
        <fullName evidence="22">CDP-DG synthase</fullName>
    </alternativeName>
    <alternativeName>
        <fullName evidence="18">CDP-diacylglycerol synthase</fullName>
    </alternativeName>
    <alternativeName>
        <fullName evidence="21">CDP-diglyceride pyrophosphorylase</fullName>
    </alternativeName>
    <alternativeName>
        <fullName evidence="23">CDP-diglyceride synthase</fullName>
    </alternativeName>
    <alternativeName>
        <fullName evidence="19">CTP:phosphatidate cytidylyltransferase</fullName>
    </alternativeName>
</protein>
<evidence type="ECO:0000256" key="14">
    <source>
        <dbReference type="ARBA" id="ARBA00023098"/>
    </source>
</evidence>
<evidence type="ECO:0000256" key="17">
    <source>
        <dbReference type="ARBA" id="ARBA00023264"/>
    </source>
</evidence>
<feature type="transmembrane region" description="Helical" evidence="24">
    <location>
        <begin position="133"/>
        <end position="154"/>
    </location>
</feature>
<feature type="transmembrane region" description="Helical" evidence="24">
    <location>
        <begin position="50"/>
        <end position="69"/>
    </location>
</feature>
<keyword evidence="11 24" id="KW-0812">Transmembrane</keyword>
<feature type="transmembrane region" description="Helical" evidence="24">
    <location>
        <begin position="81"/>
        <end position="96"/>
    </location>
</feature>
<dbReference type="RefSeq" id="WP_144990930.1">
    <property type="nucleotide sequence ID" value="NZ_VNJK01000001.1"/>
</dbReference>
<evidence type="ECO:0000256" key="3">
    <source>
        <dbReference type="ARBA" id="ARBA00005119"/>
    </source>
</evidence>
<dbReference type="GO" id="GO:0005886">
    <property type="term" value="C:plasma membrane"/>
    <property type="evidence" value="ECO:0007669"/>
    <property type="project" value="UniProtKB-SubCell"/>
</dbReference>
<keyword evidence="9" id="KW-0444">Lipid biosynthesis</keyword>
<dbReference type="PANTHER" id="PTHR46382">
    <property type="entry name" value="PHOSPHATIDATE CYTIDYLYLTRANSFERASE"/>
    <property type="match status" value="1"/>
</dbReference>
<keyword evidence="17" id="KW-1208">Phospholipid metabolism</keyword>
<comment type="catalytic activity">
    <reaction evidence="1">
        <text>a 1,2-diacyl-sn-glycero-3-phosphate + CTP + H(+) = a CDP-1,2-diacyl-sn-glycerol + diphosphate</text>
        <dbReference type="Rhea" id="RHEA:16229"/>
        <dbReference type="ChEBI" id="CHEBI:15378"/>
        <dbReference type="ChEBI" id="CHEBI:33019"/>
        <dbReference type="ChEBI" id="CHEBI:37563"/>
        <dbReference type="ChEBI" id="CHEBI:58332"/>
        <dbReference type="ChEBI" id="CHEBI:58608"/>
        <dbReference type="EC" id="2.7.7.41"/>
    </reaction>
</comment>
<organism evidence="25 26">
    <name type="scientific">Paenibacillus agilis</name>
    <dbReference type="NCBI Taxonomy" id="3020863"/>
    <lineage>
        <taxon>Bacteria</taxon>
        <taxon>Bacillati</taxon>
        <taxon>Bacillota</taxon>
        <taxon>Bacilli</taxon>
        <taxon>Bacillales</taxon>
        <taxon>Paenibacillaceae</taxon>
        <taxon>Paenibacillus</taxon>
    </lineage>
</organism>
<keyword evidence="26" id="KW-1185">Reference proteome</keyword>
<comment type="subcellular location">
    <subcellularLocation>
        <location evidence="2">Cell membrane</location>
        <topology evidence="2">Multi-pass membrane protein</topology>
    </subcellularLocation>
</comment>
<evidence type="ECO:0000256" key="23">
    <source>
        <dbReference type="ARBA" id="ARBA00033406"/>
    </source>
</evidence>
<feature type="transmembrane region" description="Helical" evidence="24">
    <location>
        <begin position="12"/>
        <end position="38"/>
    </location>
</feature>
<dbReference type="PANTHER" id="PTHR46382:SF1">
    <property type="entry name" value="PHOSPHATIDATE CYTIDYLYLTRANSFERASE"/>
    <property type="match status" value="1"/>
</dbReference>
<dbReference type="GO" id="GO:0016024">
    <property type="term" value="P:CDP-diacylglycerol biosynthetic process"/>
    <property type="evidence" value="ECO:0007669"/>
    <property type="project" value="TreeGrafter"/>
</dbReference>
<proteinExistence type="inferred from homology"/>
<dbReference type="Proteomes" id="UP000318102">
    <property type="component" value="Unassembled WGS sequence"/>
</dbReference>
<evidence type="ECO:0000313" key="26">
    <source>
        <dbReference type="Proteomes" id="UP000318102"/>
    </source>
</evidence>
<accession>A0A559J236</accession>
<evidence type="ECO:0000256" key="10">
    <source>
        <dbReference type="ARBA" id="ARBA00022679"/>
    </source>
</evidence>
<keyword evidence="14" id="KW-0443">Lipid metabolism</keyword>
<evidence type="ECO:0000256" key="6">
    <source>
        <dbReference type="ARBA" id="ARBA00012487"/>
    </source>
</evidence>
<evidence type="ECO:0000256" key="11">
    <source>
        <dbReference type="ARBA" id="ARBA00022692"/>
    </source>
</evidence>
<reference evidence="25 26" key="1">
    <citation type="submission" date="2019-07" db="EMBL/GenBank/DDBJ databases">
        <authorList>
            <person name="Kim J."/>
        </authorList>
    </citation>
    <scope>NUCLEOTIDE SEQUENCE [LARGE SCALE GENOMIC DNA]</scope>
    <source>
        <strain evidence="25 26">N4</strain>
    </source>
</reference>
<keyword evidence="12 25" id="KW-0548">Nucleotidyltransferase</keyword>
<evidence type="ECO:0000256" key="4">
    <source>
        <dbReference type="ARBA" id="ARBA00005189"/>
    </source>
</evidence>
<dbReference type="GO" id="GO:0004605">
    <property type="term" value="F:phosphatidate cytidylyltransferase activity"/>
    <property type="evidence" value="ECO:0007669"/>
    <property type="project" value="UniProtKB-EC"/>
</dbReference>
<evidence type="ECO:0000256" key="8">
    <source>
        <dbReference type="ARBA" id="ARBA00022475"/>
    </source>
</evidence>
<keyword evidence="15 24" id="KW-0472">Membrane</keyword>
<dbReference type="AlphaFoldDB" id="A0A559J236"/>
<name>A0A559J236_9BACL</name>
<comment type="pathway">
    <text evidence="3">Phospholipid metabolism; CDP-diacylglycerol biosynthesis; CDP-diacylglycerol from sn-glycerol 3-phosphate: step 3/3.</text>
</comment>
<evidence type="ECO:0000256" key="20">
    <source>
        <dbReference type="ARBA" id="ARBA00032253"/>
    </source>
</evidence>
<dbReference type="EMBL" id="VNJK01000001">
    <property type="protein sequence ID" value="TVX93948.1"/>
    <property type="molecule type" value="Genomic_DNA"/>
</dbReference>
<evidence type="ECO:0000256" key="9">
    <source>
        <dbReference type="ARBA" id="ARBA00022516"/>
    </source>
</evidence>
<feature type="transmembrane region" description="Helical" evidence="24">
    <location>
        <begin position="175"/>
        <end position="194"/>
    </location>
</feature>
<evidence type="ECO:0000256" key="18">
    <source>
        <dbReference type="ARBA" id="ARBA00029893"/>
    </source>
</evidence>
<comment type="similarity">
    <text evidence="5">Belongs to the CDS family.</text>
</comment>
<gene>
    <name evidence="25" type="ORF">FPZ44_13330</name>
</gene>
<evidence type="ECO:0000256" key="16">
    <source>
        <dbReference type="ARBA" id="ARBA00023209"/>
    </source>
</evidence>
<evidence type="ECO:0000256" key="1">
    <source>
        <dbReference type="ARBA" id="ARBA00001698"/>
    </source>
</evidence>
<evidence type="ECO:0000256" key="13">
    <source>
        <dbReference type="ARBA" id="ARBA00022989"/>
    </source>
</evidence>
<dbReference type="EC" id="2.7.7.41" evidence="6"/>
<evidence type="ECO:0000256" key="22">
    <source>
        <dbReference type="ARBA" id="ARBA00032743"/>
    </source>
</evidence>
<keyword evidence="13 24" id="KW-1133">Transmembrane helix</keyword>
<feature type="transmembrane region" description="Helical" evidence="24">
    <location>
        <begin position="108"/>
        <end position="127"/>
    </location>
</feature>
<evidence type="ECO:0000313" key="25">
    <source>
        <dbReference type="EMBL" id="TVX93948.1"/>
    </source>
</evidence>
<evidence type="ECO:0000256" key="15">
    <source>
        <dbReference type="ARBA" id="ARBA00023136"/>
    </source>
</evidence>
<keyword evidence="10" id="KW-0808">Transferase</keyword>
<evidence type="ECO:0000256" key="7">
    <source>
        <dbReference type="ARBA" id="ARBA00019373"/>
    </source>
</evidence>
<sequence length="264" mass="29051">MKQRIMTGVIAGSFFAVLVYIGSLPYEGLLIALALIGFYEYARMLHKQPFDLIALFGYGLVLMLTVPWSRWGIEINWSPDVILWLFMFIALSITVISKNRITIQNAAVLWFGALYVGFGFKYMIVIRNEIEHGLFWTILLFAAVWASDIGAYFVGRAIGKHKLWPAISPNKTIEGAVGGVLVSIIVCLIGAFVSPDMMSITQAVTLGLTVSLAGQMGDLIQSAYKRVQGVKDSGSLLPGHGGVLDRCDSWLVVFPLAYFIGVVY</sequence>